<dbReference type="Pfam" id="PF00565">
    <property type="entry name" value="SNase"/>
    <property type="match status" value="1"/>
</dbReference>
<dbReference type="EMBL" id="CP029812">
    <property type="protein sequence ID" value="AWU40102.1"/>
    <property type="molecule type" value="Genomic_DNA"/>
</dbReference>
<sequence length="77" mass="9327">MNKIVIIKNIKIDRYNRFIGLVLYKKNKDLGKEIIKLGLAWGWKFYKNIQYKKIENIAKKIKNYTILEIFAPKIRNR</sequence>
<reference evidence="2 3" key="1">
    <citation type="journal article" date="2018" name="Genome Biol. Evol.">
        <title>Parallel and Gradual Genome Erosion in the Blattabacterium Endosymbionts of Mastotermes darwiniensis and Cryptocercus Wood Roaches.</title>
        <authorList>
            <person name="Kinjo Y."/>
            <person name="Bourguignon T."/>
            <person name="Tong K.J."/>
            <person name="Kuwahara H."/>
            <person name="Lim S.J."/>
            <person name="Yoon K.B."/>
            <person name="Shigenobu S."/>
            <person name="Park Y.C."/>
            <person name="Nalepa C.A."/>
            <person name="Hongoh Y."/>
            <person name="Ohkuma M."/>
            <person name="Lo N."/>
            <person name="Tokuda G."/>
        </authorList>
    </citation>
    <scope>NUCLEOTIDE SEQUENCE [LARGE SCALE GENOMIC DNA]</scope>
    <source>
        <strain evidence="2 3">CPUsv</strain>
    </source>
</reference>
<evidence type="ECO:0000313" key="2">
    <source>
        <dbReference type="EMBL" id="AWU40102.1"/>
    </source>
</evidence>
<evidence type="ECO:0000313" key="3">
    <source>
        <dbReference type="Proteomes" id="UP000247917"/>
    </source>
</evidence>
<name>A0ABN5M373_9FLAO</name>
<dbReference type="SUPFAM" id="SSF50199">
    <property type="entry name" value="Staphylococcal nuclease"/>
    <property type="match status" value="1"/>
</dbReference>
<accession>A0ABN5M373</accession>
<proteinExistence type="predicted"/>
<organism evidence="2 3">
    <name type="scientific">Blattabacterium punctulatus</name>
    <dbReference type="NCBI Taxonomy" id="164514"/>
    <lineage>
        <taxon>Bacteria</taxon>
        <taxon>Pseudomonadati</taxon>
        <taxon>Bacteroidota</taxon>
        <taxon>Flavobacteriia</taxon>
        <taxon>Flavobacteriales</taxon>
        <taxon>Blattabacteriaceae</taxon>
        <taxon>Blattabacterium</taxon>
    </lineage>
</organism>
<protein>
    <recommendedName>
        <fullName evidence="1">TNase-like domain-containing protein</fullName>
    </recommendedName>
</protein>
<evidence type="ECO:0000259" key="1">
    <source>
        <dbReference type="Pfam" id="PF00565"/>
    </source>
</evidence>
<dbReference type="Proteomes" id="UP000247917">
    <property type="component" value="Chromosome"/>
</dbReference>
<dbReference type="InterPro" id="IPR016071">
    <property type="entry name" value="Staphylococal_nuclease_OB-fold"/>
</dbReference>
<feature type="domain" description="TNase-like" evidence="1">
    <location>
        <begin position="3"/>
        <end position="60"/>
    </location>
</feature>
<dbReference type="Gene3D" id="2.40.50.90">
    <property type="match status" value="1"/>
</dbReference>
<keyword evidence="3" id="KW-1185">Reference proteome</keyword>
<dbReference type="InterPro" id="IPR035437">
    <property type="entry name" value="SNase_OB-fold_sf"/>
</dbReference>
<gene>
    <name evidence="2" type="ORF">DM808_00640</name>
</gene>